<dbReference type="FunFam" id="2.70.150.10:FF:000160">
    <property type="entry name" value="Sarcoplasmic/endoplasmic reticulum calcium ATPase 1"/>
    <property type="match status" value="1"/>
</dbReference>
<evidence type="ECO:0000259" key="12">
    <source>
        <dbReference type="Pfam" id="PF00122"/>
    </source>
</evidence>
<keyword evidence="2" id="KW-0597">Phosphoprotein</keyword>
<dbReference type="InterPro" id="IPR059000">
    <property type="entry name" value="ATPase_P-type_domA"/>
</dbReference>
<evidence type="ECO:0000256" key="3">
    <source>
        <dbReference type="ARBA" id="ARBA00022692"/>
    </source>
</evidence>
<keyword evidence="3 10" id="KW-0812">Transmembrane</keyword>
<dbReference type="AlphaFoldDB" id="A0A811PHQ9"/>
<sequence length="207" mass="22419">MLVRILLVATAISFLLVLSSSASSGPAPTLTAFVEPLVIFLILIVNAAVKVWQEANAERALDVLREIQSHHAMLHIGDKVPADMRVASLLTSTLRLEQGSLTGETTSVNMTSHALSVEDVDIQAKECMVFVGTTVVNGAALRIVACTRMATEIGAIHTQIHQASQEDDDTPLKKKLNEFGEALTKIIGLIYALIWLINVKSFLTFDL</sequence>
<dbReference type="PANTHER" id="PTHR42861">
    <property type="entry name" value="CALCIUM-TRANSPORTING ATPASE"/>
    <property type="match status" value="1"/>
</dbReference>
<evidence type="ECO:0000256" key="5">
    <source>
        <dbReference type="ARBA" id="ARBA00022840"/>
    </source>
</evidence>
<evidence type="ECO:0000256" key="1">
    <source>
        <dbReference type="ARBA" id="ARBA00004127"/>
    </source>
</evidence>
<evidence type="ECO:0000313" key="14">
    <source>
        <dbReference type="Proteomes" id="UP000604825"/>
    </source>
</evidence>
<reference evidence="13" key="1">
    <citation type="submission" date="2020-10" db="EMBL/GenBank/DDBJ databases">
        <authorList>
            <person name="Han B."/>
            <person name="Lu T."/>
            <person name="Zhao Q."/>
            <person name="Huang X."/>
            <person name="Zhao Y."/>
        </authorList>
    </citation>
    <scope>NUCLEOTIDE SEQUENCE</scope>
</reference>
<feature type="chain" id="PRO_5033040200" description="P-type ATPase A domain-containing protein" evidence="11">
    <location>
        <begin position="22"/>
        <end position="207"/>
    </location>
</feature>
<protein>
    <recommendedName>
        <fullName evidence="12">P-type ATPase A domain-containing protein</fullName>
    </recommendedName>
</protein>
<evidence type="ECO:0000256" key="11">
    <source>
        <dbReference type="SAM" id="SignalP"/>
    </source>
</evidence>
<dbReference type="GO" id="GO:0012505">
    <property type="term" value="C:endomembrane system"/>
    <property type="evidence" value="ECO:0007669"/>
    <property type="project" value="UniProtKB-SubCell"/>
</dbReference>
<comment type="caution">
    <text evidence="13">The sequence shown here is derived from an EMBL/GenBank/DDBJ whole genome shotgun (WGS) entry which is preliminary data.</text>
</comment>
<dbReference type="InterPro" id="IPR023298">
    <property type="entry name" value="ATPase_P-typ_TM_dom_sf"/>
</dbReference>
<keyword evidence="7" id="KW-1278">Translocase</keyword>
<dbReference type="OrthoDB" id="3352408at2759"/>
<keyword evidence="5" id="KW-0067">ATP-binding</keyword>
<evidence type="ECO:0000256" key="10">
    <source>
        <dbReference type="SAM" id="Phobius"/>
    </source>
</evidence>
<evidence type="ECO:0000256" key="9">
    <source>
        <dbReference type="ARBA" id="ARBA00023136"/>
    </source>
</evidence>
<name>A0A811PHQ9_9POAL</name>
<dbReference type="SUPFAM" id="SSF81665">
    <property type="entry name" value="Calcium ATPase, transmembrane domain M"/>
    <property type="match status" value="1"/>
</dbReference>
<keyword evidence="4" id="KW-0547">Nucleotide-binding</keyword>
<keyword evidence="11" id="KW-0732">Signal</keyword>
<keyword evidence="8 10" id="KW-1133">Transmembrane helix</keyword>
<evidence type="ECO:0000313" key="13">
    <source>
        <dbReference type="EMBL" id="CAD6245083.1"/>
    </source>
</evidence>
<accession>A0A811PHQ9</accession>
<feature type="transmembrane region" description="Helical" evidence="10">
    <location>
        <begin position="182"/>
        <end position="203"/>
    </location>
</feature>
<dbReference type="GO" id="GO:0005524">
    <property type="term" value="F:ATP binding"/>
    <property type="evidence" value="ECO:0007669"/>
    <property type="project" value="UniProtKB-KW"/>
</dbReference>
<gene>
    <name evidence="13" type="ORF">NCGR_LOCUS29547</name>
</gene>
<dbReference type="EMBL" id="CAJGYO010000007">
    <property type="protein sequence ID" value="CAD6245083.1"/>
    <property type="molecule type" value="Genomic_DNA"/>
</dbReference>
<dbReference type="SUPFAM" id="SSF81653">
    <property type="entry name" value="Calcium ATPase, transduction domain A"/>
    <property type="match status" value="1"/>
</dbReference>
<evidence type="ECO:0000256" key="4">
    <source>
        <dbReference type="ARBA" id="ARBA00022741"/>
    </source>
</evidence>
<dbReference type="InterPro" id="IPR008250">
    <property type="entry name" value="ATPase_P-typ_transduc_dom_A_sf"/>
</dbReference>
<feature type="signal peptide" evidence="11">
    <location>
        <begin position="1"/>
        <end position="21"/>
    </location>
</feature>
<dbReference type="Gene3D" id="2.70.150.10">
    <property type="entry name" value="Calcium-transporting ATPase, cytoplasmic transduction domain A"/>
    <property type="match status" value="1"/>
</dbReference>
<keyword evidence="6" id="KW-0460">Magnesium</keyword>
<dbReference type="Pfam" id="PF00122">
    <property type="entry name" value="E1-E2_ATPase"/>
    <property type="match status" value="1"/>
</dbReference>
<dbReference type="Gene3D" id="1.20.1110.10">
    <property type="entry name" value="Calcium-transporting ATPase, transmembrane domain"/>
    <property type="match status" value="2"/>
</dbReference>
<keyword evidence="14" id="KW-1185">Reference proteome</keyword>
<organism evidence="13 14">
    <name type="scientific">Miscanthus lutarioriparius</name>
    <dbReference type="NCBI Taxonomy" id="422564"/>
    <lineage>
        <taxon>Eukaryota</taxon>
        <taxon>Viridiplantae</taxon>
        <taxon>Streptophyta</taxon>
        <taxon>Embryophyta</taxon>
        <taxon>Tracheophyta</taxon>
        <taxon>Spermatophyta</taxon>
        <taxon>Magnoliopsida</taxon>
        <taxon>Liliopsida</taxon>
        <taxon>Poales</taxon>
        <taxon>Poaceae</taxon>
        <taxon>PACMAD clade</taxon>
        <taxon>Panicoideae</taxon>
        <taxon>Andropogonodae</taxon>
        <taxon>Andropogoneae</taxon>
        <taxon>Saccharinae</taxon>
        <taxon>Miscanthus</taxon>
    </lineage>
</organism>
<feature type="domain" description="P-type ATPase A" evidence="12">
    <location>
        <begin position="74"/>
        <end position="159"/>
    </location>
</feature>
<comment type="subcellular location">
    <subcellularLocation>
        <location evidence="1">Endomembrane system</location>
        <topology evidence="1">Multi-pass membrane protein</topology>
    </subcellularLocation>
</comment>
<keyword evidence="9 10" id="KW-0472">Membrane</keyword>
<evidence type="ECO:0000256" key="6">
    <source>
        <dbReference type="ARBA" id="ARBA00022842"/>
    </source>
</evidence>
<evidence type="ECO:0000256" key="7">
    <source>
        <dbReference type="ARBA" id="ARBA00022967"/>
    </source>
</evidence>
<evidence type="ECO:0000256" key="2">
    <source>
        <dbReference type="ARBA" id="ARBA00022553"/>
    </source>
</evidence>
<proteinExistence type="predicted"/>
<dbReference type="Proteomes" id="UP000604825">
    <property type="component" value="Unassembled WGS sequence"/>
</dbReference>
<feature type="transmembrane region" description="Helical" evidence="10">
    <location>
        <begin position="32"/>
        <end position="49"/>
    </location>
</feature>
<evidence type="ECO:0000256" key="8">
    <source>
        <dbReference type="ARBA" id="ARBA00022989"/>
    </source>
</evidence>